<dbReference type="InterPro" id="IPR022272">
    <property type="entry name" value="Lipocalin_CS"/>
</dbReference>
<dbReference type="PANTHER" id="PTHR43465">
    <property type="entry name" value="DUF1680 DOMAIN PROTEIN (AFU_ORTHOLOGUE AFUA_1G08910)"/>
    <property type="match status" value="1"/>
</dbReference>
<comment type="caution">
    <text evidence="4">The sequence shown here is derived from an EMBL/GenBank/DDBJ whole genome shotgun (WGS) entry which is preliminary data.</text>
</comment>
<evidence type="ECO:0000259" key="2">
    <source>
        <dbReference type="Pfam" id="PF07944"/>
    </source>
</evidence>
<dbReference type="Gene3D" id="1.50.10.20">
    <property type="match status" value="1"/>
</dbReference>
<dbReference type="InterPro" id="IPR049174">
    <property type="entry name" value="Beta-AFase-like"/>
</dbReference>
<dbReference type="GO" id="GO:0016787">
    <property type="term" value="F:hydrolase activity"/>
    <property type="evidence" value="ECO:0007669"/>
    <property type="project" value="UniProtKB-KW"/>
</dbReference>
<dbReference type="PANTHER" id="PTHR43465:SF2">
    <property type="entry name" value="DUF1680 DOMAIN PROTEIN (AFU_ORTHOLOGUE AFUA_1G08910)"/>
    <property type="match status" value="1"/>
</dbReference>
<name>A0ABR7CK16_9BACT</name>
<keyword evidence="5" id="KW-1185">Reference proteome</keyword>
<dbReference type="Proteomes" id="UP000636891">
    <property type="component" value="Unassembled WGS sequence"/>
</dbReference>
<dbReference type="InterPro" id="IPR049046">
    <property type="entry name" value="Beta-AFase-like_GH127_middle"/>
</dbReference>
<feature type="signal peptide" evidence="1">
    <location>
        <begin position="1"/>
        <end position="20"/>
    </location>
</feature>
<sequence length="663" mass="74394">MKKLLLLAAAAALLAPQAYGKEKKTSAPASTIKVRNVLEPAAYGATHFGGYLGEKLDLCIDNRLMAQDIERVVQPFRDKPDGNWGFRSEFWGKWYTAAMQGYGYAPTAENRAVVDKAVQELIATQDKNGYIGTYLDENHLGEWDIWGRKYVMLGLLAYYDQTQDKSVLDAACKVADNLISETGPGSGVNIAATGWIGWKGLASCSVLEPIALLYQKTGDKRYLDFAEYIIKSWDTPNKLTPTGLRLVQEAVSGTPLWKMSGAPKAYEMMSCFEGLCEMYRITGDPLYFEACHKLINTIIRDEIMIVGSGSMAEIWCHGKMRQTEPMYQGMETCVTATWMKFLYQMLRLTGDSRYADELETSLYNALLASMSPKGEWWSYYAGLMGERVHSHQQFPDVVMSCCVANGPRGLMITPSWAVMTTADGAAINLYGKMNSTVKTPSGQPLKINMESEYPVQGNVAATVNLPQSEAFALELRIPQWSKRTAIKINGEPYDGYILPGTYASIERTWNDNDKIEVELDMRARVVDAPSGVGDAAIVRGPIVLAFDSRLIPRRDGVTEPPMYRYEFMRDTDNYIDVQLVENPETPAIWMTFDVPCKDEAGNKHILRMCDYTSAGNTWQEGNIFRVWAQQPFDFRHLYTNNVDWRVNVTVGVGRPEIPDIYKK</sequence>
<organism evidence="4 5">
    <name type="scientific">Alistipes hominis</name>
    <dbReference type="NCBI Taxonomy" id="2763015"/>
    <lineage>
        <taxon>Bacteria</taxon>
        <taxon>Pseudomonadati</taxon>
        <taxon>Bacteroidota</taxon>
        <taxon>Bacteroidia</taxon>
        <taxon>Bacteroidales</taxon>
        <taxon>Rikenellaceae</taxon>
        <taxon>Alistipes</taxon>
    </lineage>
</organism>
<evidence type="ECO:0000259" key="3">
    <source>
        <dbReference type="Pfam" id="PF20736"/>
    </source>
</evidence>
<proteinExistence type="predicted"/>
<keyword evidence="1" id="KW-0732">Signal</keyword>
<evidence type="ECO:0000256" key="1">
    <source>
        <dbReference type="SAM" id="SignalP"/>
    </source>
</evidence>
<dbReference type="PROSITE" id="PS00213">
    <property type="entry name" value="LIPOCALIN"/>
    <property type="match status" value="1"/>
</dbReference>
<dbReference type="InterPro" id="IPR008928">
    <property type="entry name" value="6-hairpin_glycosidase_sf"/>
</dbReference>
<dbReference type="Pfam" id="PF07944">
    <property type="entry name" value="Beta-AFase-like_GH127_cat"/>
    <property type="match status" value="1"/>
</dbReference>
<dbReference type="SUPFAM" id="SSF48208">
    <property type="entry name" value="Six-hairpin glycosidases"/>
    <property type="match status" value="1"/>
</dbReference>
<dbReference type="EMBL" id="JACOOK010000001">
    <property type="protein sequence ID" value="MBC5615934.1"/>
    <property type="molecule type" value="Genomic_DNA"/>
</dbReference>
<reference evidence="4 5" key="1">
    <citation type="submission" date="2020-08" db="EMBL/GenBank/DDBJ databases">
        <title>Genome public.</title>
        <authorList>
            <person name="Liu C."/>
            <person name="Sun Q."/>
        </authorList>
    </citation>
    <scope>NUCLEOTIDE SEQUENCE [LARGE SCALE GENOMIC DNA]</scope>
    <source>
        <strain evidence="4 5">New-7</strain>
    </source>
</reference>
<keyword evidence="4" id="KW-0378">Hydrolase</keyword>
<protein>
    <submittedName>
        <fullName evidence="4">Glycoside hydrolase family 127 protein</fullName>
    </submittedName>
</protein>
<evidence type="ECO:0000313" key="4">
    <source>
        <dbReference type="EMBL" id="MBC5615934.1"/>
    </source>
</evidence>
<evidence type="ECO:0000313" key="5">
    <source>
        <dbReference type="Proteomes" id="UP000636891"/>
    </source>
</evidence>
<dbReference type="Pfam" id="PF20736">
    <property type="entry name" value="Glyco_hydro127M"/>
    <property type="match status" value="1"/>
</dbReference>
<dbReference type="RefSeq" id="WP_118458773.1">
    <property type="nucleotide sequence ID" value="NZ_JACOOK010000001.1"/>
</dbReference>
<gene>
    <name evidence="4" type="ORF">H8S08_02725</name>
</gene>
<dbReference type="InterPro" id="IPR012878">
    <property type="entry name" value="Beta-AFase-like_GH127_cat"/>
</dbReference>
<feature type="domain" description="Non-reducing end beta-L-arabinofuranosidase-like GH127 catalytic" evidence="2">
    <location>
        <begin position="82"/>
        <end position="409"/>
    </location>
</feature>
<accession>A0ABR7CK16</accession>
<feature type="domain" description="Non-reducing end beta-L-arabinofuranosidase-like GH127 middle" evidence="3">
    <location>
        <begin position="426"/>
        <end position="521"/>
    </location>
</feature>
<feature type="chain" id="PRO_5045878167" evidence="1">
    <location>
        <begin position="21"/>
        <end position="663"/>
    </location>
</feature>